<keyword evidence="2" id="KW-0012">Acyltransferase</keyword>
<feature type="domain" description="N-acetyltransferase" evidence="3">
    <location>
        <begin position="1"/>
        <end position="132"/>
    </location>
</feature>
<dbReference type="CDD" id="cd04301">
    <property type="entry name" value="NAT_SF"/>
    <property type="match status" value="2"/>
</dbReference>
<protein>
    <submittedName>
        <fullName evidence="4">GNAT family N-acetyltransferase</fullName>
    </submittedName>
</protein>
<reference evidence="4 5" key="1">
    <citation type="submission" date="2018-09" db="EMBL/GenBank/DDBJ databases">
        <title>Bacillus saliacetes sp. nov., isolated from Thai shrimp paste (Ka-pi).</title>
        <authorList>
            <person name="Daroonpunt R."/>
            <person name="Tanasupawat S."/>
            <person name="Yiamsombut S."/>
        </authorList>
    </citation>
    <scope>NUCLEOTIDE SEQUENCE [LARGE SCALE GENOMIC DNA]</scope>
    <source>
        <strain evidence="4 5">SKP7-4</strain>
    </source>
</reference>
<comment type="caution">
    <text evidence="4">The sequence shown here is derived from an EMBL/GenBank/DDBJ whole genome shotgun (WGS) entry which is preliminary data.</text>
</comment>
<evidence type="ECO:0000256" key="2">
    <source>
        <dbReference type="ARBA" id="ARBA00023315"/>
    </source>
</evidence>
<evidence type="ECO:0000313" key="4">
    <source>
        <dbReference type="EMBL" id="RIW35100.1"/>
    </source>
</evidence>
<evidence type="ECO:0000313" key="5">
    <source>
        <dbReference type="Proteomes" id="UP000265801"/>
    </source>
</evidence>
<dbReference type="Gene3D" id="3.40.630.30">
    <property type="match status" value="2"/>
</dbReference>
<dbReference type="PROSITE" id="PS51186">
    <property type="entry name" value="GNAT"/>
    <property type="match status" value="2"/>
</dbReference>
<dbReference type="OrthoDB" id="7163760at2"/>
<keyword evidence="1 4" id="KW-0808">Transferase</keyword>
<proteinExistence type="predicted"/>
<name>A0A3A1R099_9BACI</name>
<feature type="domain" description="N-acetyltransferase" evidence="3">
    <location>
        <begin position="141"/>
        <end position="275"/>
    </location>
</feature>
<dbReference type="PANTHER" id="PTHR43420">
    <property type="entry name" value="ACETYLTRANSFERASE"/>
    <property type="match status" value="1"/>
</dbReference>
<dbReference type="SUPFAM" id="SSF55729">
    <property type="entry name" value="Acyl-CoA N-acyltransferases (Nat)"/>
    <property type="match status" value="2"/>
</dbReference>
<gene>
    <name evidence="4" type="ORF">D3H55_08615</name>
</gene>
<dbReference type="InterPro" id="IPR050680">
    <property type="entry name" value="YpeA/RimI_acetyltransf"/>
</dbReference>
<accession>A0A3A1R099</accession>
<dbReference type="RefSeq" id="WP_119546502.1">
    <property type="nucleotide sequence ID" value="NZ_QXIR01000009.1"/>
</dbReference>
<keyword evidence="5" id="KW-1185">Reference proteome</keyword>
<dbReference type="Pfam" id="PF00583">
    <property type="entry name" value="Acetyltransf_1"/>
    <property type="match status" value="2"/>
</dbReference>
<sequence>MLTEQQLKDIEKLQEVCEEHGCYRLKLNDDMLRSRTHNKDDYFYYERDVLIGYLGLYGFGSSYELCGMVHPDFRRRGIFSSLFHQAVSSLKERRINKLLINSPGSSLTGKAFTSSLPAPYSFSEYQMKWKPRDLEPVNEDIQLAPVTKEDRGLILELDYLCFNVGRDDSMEFMEHVQQEAGNSSFVIKYKGRKSGKIHIQREQDRSYIFGFAVHPSLQGRGIGSAVLAKTVHTESMAGRSIYLEVAAKNDNALKLYEKAGFVSYQVQDYFVFEGL</sequence>
<dbReference type="PANTHER" id="PTHR43420:SF47">
    <property type="entry name" value="N-ACETYLTRANSFERASE DOMAIN-CONTAINING PROTEIN"/>
    <property type="match status" value="1"/>
</dbReference>
<dbReference type="EMBL" id="QXIR01000009">
    <property type="protein sequence ID" value="RIW35100.1"/>
    <property type="molecule type" value="Genomic_DNA"/>
</dbReference>
<dbReference type="GO" id="GO:0016747">
    <property type="term" value="F:acyltransferase activity, transferring groups other than amino-acyl groups"/>
    <property type="evidence" value="ECO:0007669"/>
    <property type="project" value="InterPro"/>
</dbReference>
<evidence type="ECO:0000259" key="3">
    <source>
        <dbReference type="PROSITE" id="PS51186"/>
    </source>
</evidence>
<dbReference type="InterPro" id="IPR000182">
    <property type="entry name" value="GNAT_dom"/>
</dbReference>
<dbReference type="InterPro" id="IPR016181">
    <property type="entry name" value="Acyl_CoA_acyltransferase"/>
</dbReference>
<dbReference type="AlphaFoldDB" id="A0A3A1R099"/>
<organism evidence="4 5">
    <name type="scientific">Bacillus salacetis</name>
    <dbReference type="NCBI Taxonomy" id="2315464"/>
    <lineage>
        <taxon>Bacteria</taxon>
        <taxon>Bacillati</taxon>
        <taxon>Bacillota</taxon>
        <taxon>Bacilli</taxon>
        <taxon>Bacillales</taxon>
        <taxon>Bacillaceae</taxon>
        <taxon>Bacillus</taxon>
    </lineage>
</organism>
<evidence type="ECO:0000256" key="1">
    <source>
        <dbReference type="ARBA" id="ARBA00022679"/>
    </source>
</evidence>
<dbReference type="Proteomes" id="UP000265801">
    <property type="component" value="Unassembled WGS sequence"/>
</dbReference>